<evidence type="ECO:0000313" key="2">
    <source>
        <dbReference type="Proteomes" id="UP000091857"/>
    </source>
</evidence>
<organism evidence="1 2">
    <name type="scientific">Manihot esculenta</name>
    <name type="common">Cassava</name>
    <name type="synonym">Jatropha manihot</name>
    <dbReference type="NCBI Taxonomy" id="3983"/>
    <lineage>
        <taxon>Eukaryota</taxon>
        <taxon>Viridiplantae</taxon>
        <taxon>Streptophyta</taxon>
        <taxon>Embryophyta</taxon>
        <taxon>Tracheophyta</taxon>
        <taxon>Spermatophyta</taxon>
        <taxon>Magnoliopsida</taxon>
        <taxon>eudicotyledons</taxon>
        <taxon>Gunneridae</taxon>
        <taxon>Pentapetalae</taxon>
        <taxon>rosids</taxon>
        <taxon>fabids</taxon>
        <taxon>Malpighiales</taxon>
        <taxon>Euphorbiaceae</taxon>
        <taxon>Crotonoideae</taxon>
        <taxon>Manihoteae</taxon>
        <taxon>Manihot</taxon>
    </lineage>
</organism>
<dbReference type="EMBL" id="CM004400">
    <property type="protein sequence ID" value="OAY31383.1"/>
    <property type="molecule type" value="Genomic_DNA"/>
</dbReference>
<protein>
    <submittedName>
        <fullName evidence="1">Uncharacterized protein</fullName>
    </submittedName>
</protein>
<dbReference type="PANTHER" id="PTHR33702:SF2">
    <property type="match status" value="1"/>
</dbReference>
<dbReference type="STRING" id="3983.A0A2C9ULL7"/>
<evidence type="ECO:0000313" key="1">
    <source>
        <dbReference type="EMBL" id="OAY31383.1"/>
    </source>
</evidence>
<dbReference type="PANTHER" id="PTHR33702">
    <property type="entry name" value="BNAA09G40010D PROTEIN"/>
    <property type="match status" value="1"/>
</dbReference>
<dbReference type="AlphaFoldDB" id="A0A2C9ULL7"/>
<comment type="caution">
    <text evidence="1">The sequence shown here is derived from an EMBL/GenBank/DDBJ whole genome shotgun (WGS) entry which is preliminary data.</text>
</comment>
<dbReference type="Proteomes" id="UP000091857">
    <property type="component" value="Chromosome 14"/>
</dbReference>
<gene>
    <name evidence="1" type="ORF">MANES_14G107900v8</name>
</gene>
<accession>A0A2C9ULL7</accession>
<keyword evidence="2" id="KW-1185">Reference proteome</keyword>
<proteinExistence type="predicted"/>
<name>A0A2C9ULL7_MANES</name>
<dbReference type="Gramene" id="Manes.14G107900.1.v8.1">
    <property type="protein sequence ID" value="Manes.14G107900.1.v8.1.CDS.1"/>
    <property type="gene ID" value="Manes.14G107900.v8.1"/>
</dbReference>
<sequence length="150" mass="17437">MHHNSLSLSQTIKHMESISSACYDSIKRYWRRRRYQRLGGGNNNRRKLKTIRLGGASTRRLWKIKTTPKLKWKLVSPYRLLINFHEAYAEMMIRVANGIGKLNNKGWLGGNKKVAKEKDSMVWCGEEVIDTRLVVGIYKRLEASGKLRGY</sequence>
<reference evidence="2" key="1">
    <citation type="journal article" date="2016" name="Nat. Biotechnol.">
        <title>Sequencing wild and cultivated cassava and related species reveals extensive interspecific hybridization and genetic diversity.</title>
        <authorList>
            <person name="Bredeson J.V."/>
            <person name="Lyons J.B."/>
            <person name="Prochnik S.E."/>
            <person name="Wu G.A."/>
            <person name="Ha C.M."/>
            <person name="Edsinger-Gonzales E."/>
            <person name="Grimwood J."/>
            <person name="Schmutz J."/>
            <person name="Rabbi I.Y."/>
            <person name="Egesi C."/>
            <person name="Nauluvula P."/>
            <person name="Lebot V."/>
            <person name="Ndunguru J."/>
            <person name="Mkamilo G."/>
            <person name="Bart R.S."/>
            <person name="Setter T.L."/>
            <person name="Gleadow R.M."/>
            <person name="Kulakow P."/>
            <person name="Ferguson M.E."/>
            <person name="Rounsley S."/>
            <person name="Rokhsar D.S."/>
        </authorList>
    </citation>
    <scope>NUCLEOTIDE SEQUENCE [LARGE SCALE GENOMIC DNA]</scope>
    <source>
        <strain evidence="2">cv. AM560-2</strain>
    </source>
</reference>